<accession>K1PFP9</accession>
<protein>
    <submittedName>
        <fullName evidence="1">Uncharacterized protein</fullName>
    </submittedName>
</protein>
<reference evidence="1" key="1">
    <citation type="journal article" date="2012" name="Nature">
        <title>The oyster genome reveals stress adaptation and complexity of shell formation.</title>
        <authorList>
            <person name="Zhang G."/>
            <person name="Fang X."/>
            <person name="Guo X."/>
            <person name="Li L."/>
            <person name="Luo R."/>
            <person name="Xu F."/>
            <person name="Yang P."/>
            <person name="Zhang L."/>
            <person name="Wang X."/>
            <person name="Qi H."/>
            <person name="Xiong Z."/>
            <person name="Que H."/>
            <person name="Xie Y."/>
            <person name="Holland P.W."/>
            <person name="Paps J."/>
            <person name="Zhu Y."/>
            <person name="Wu F."/>
            <person name="Chen Y."/>
            <person name="Wang J."/>
            <person name="Peng C."/>
            <person name="Meng J."/>
            <person name="Yang L."/>
            <person name="Liu J."/>
            <person name="Wen B."/>
            <person name="Zhang N."/>
            <person name="Huang Z."/>
            <person name="Zhu Q."/>
            <person name="Feng Y."/>
            <person name="Mount A."/>
            <person name="Hedgecock D."/>
            <person name="Xu Z."/>
            <person name="Liu Y."/>
            <person name="Domazet-Loso T."/>
            <person name="Du Y."/>
            <person name="Sun X."/>
            <person name="Zhang S."/>
            <person name="Liu B."/>
            <person name="Cheng P."/>
            <person name="Jiang X."/>
            <person name="Li J."/>
            <person name="Fan D."/>
            <person name="Wang W."/>
            <person name="Fu W."/>
            <person name="Wang T."/>
            <person name="Wang B."/>
            <person name="Zhang J."/>
            <person name="Peng Z."/>
            <person name="Li Y."/>
            <person name="Li N."/>
            <person name="Wang J."/>
            <person name="Chen M."/>
            <person name="He Y."/>
            <person name="Tan F."/>
            <person name="Song X."/>
            <person name="Zheng Q."/>
            <person name="Huang R."/>
            <person name="Yang H."/>
            <person name="Du X."/>
            <person name="Chen L."/>
            <person name="Yang M."/>
            <person name="Gaffney P.M."/>
            <person name="Wang S."/>
            <person name="Luo L."/>
            <person name="She Z."/>
            <person name="Ming Y."/>
            <person name="Huang W."/>
            <person name="Zhang S."/>
            <person name="Huang B."/>
            <person name="Zhang Y."/>
            <person name="Qu T."/>
            <person name="Ni P."/>
            <person name="Miao G."/>
            <person name="Wang J."/>
            <person name="Wang Q."/>
            <person name="Steinberg C.E."/>
            <person name="Wang H."/>
            <person name="Li N."/>
            <person name="Qian L."/>
            <person name="Zhang G."/>
            <person name="Li Y."/>
            <person name="Yang H."/>
            <person name="Liu X."/>
            <person name="Wang J."/>
            <person name="Yin Y."/>
            <person name="Wang J."/>
        </authorList>
    </citation>
    <scope>NUCLEOTIDE SEQUENCE [LARGE SCALE GENOMIC DNA]</scope>
    <source>
        <strain evidence="1">05x7-T-G4-1.051#20</strain>
    </source>
</reference>
<gene>
    <name evidence="1" type="ORF">CGI_10000383</name>
</gene>
<dbReference type="EMBL" id="JH822309">
    <property type="protein sequence ID" value="EKC17664.1"/>
    <property type="molecule type" value="Genomic_DNA"/>
</dbReference>
<evidence type="ECO:0000313" key="1">
    <source>
        <dbReference type="EMBL" id="EKC17664.1"/>
    </source>
</evidence>
<organism evidence="1">
    <name type="scientific">Magallana gigas</name>
    <name type="common">Pacific oyster</name>
    <name type="synonym">Crassostrea gigas</name>
    <dbReference type="NCBI Taxonomy" id="29159"/>
    <lineage>
        <taxon>Eukaryota</taxon>
        <taxon>Metazoa</taxon>
        <taxon>Spiralia</taxon>
        <taxon>Lophotrochozoa</taxon>
        <taxon>Mollusca</taxon>
        <taxon>Bivalvia</taxon>
        <taxon>Autobranchia</taxon>
        <taxon>Pteriomorphia</taxon>
        <taxon>Ostreida</taxon>
        <taxon>Ostreoidea</taxon>
        <taxon>Ostreidae</taxon>
        <taxon>Magallana</taxon>
    </lineage>
</organism>
<dbReference type="InParanoid" id="K1PFP9"/>
<name>K1PFP9_MAGGI</name>
<proteinExistence type="predicted"/>
<sequence length="144" mass="15538">MTDSNVPDTLQVYVTGHKNIQSLNNYRTINDTQKFAISSILSKSSCKTSSLVPFSNTAQNTHRLDTPAAATSSSTMVDDQPRFENAAIETQNNQVAKCSSSASASHSMGSIFSGGQIYGNVTVNITNNTVQSRKRIRVIDSDSD</sequence>
<dbReference type="HOGENOM" id="CLU_1798303_0_0_1"/>
<dbReference type="AlphaFoldDB" id="K1PFP9"/>